<gene>
    <name evidence="2" type="ORF">N0F65_005238</name>
</gene>
<dbReference type="InterPro" id="IPR048324">
    <property type="entry name" value="ZSWIM1-3_RNaseH-like"/>
</dbReference>
<sequence length="325" mass="36697">ASDEAEDDDDIASDAGADAIGLANLVERIKTEVKSEDRNERVKSFLEEFVNTNAGNDVTLCYSVLLVDTTYKTNDLGYKLFGMMIEEAYGIGQFVQHSFVDHETRKNLELCVDAFKKNNPSWENVRAIVADKDMNEIGVLARAFPNARCLLCPFHVLQHFKKTALRVVDSKCLTNVFCFLGKFGIPSSMENAVQVAIKKMVYAPSERRYVDVRDQLLSDIRQAKDRCGDARTFKEYFLKTWDACRDSWVSCYRADVVYLGNNTNNRIESARSSTGIRSWVALELVIASQLAAFTAKDADLRTPSNINYDENMPLSSKSRLGMRRN</sequence>
<keyword evidence="3" id="KW-1185">Reference proteome</keyword>
<dbReference type="PANTHER" id="PTHR31569">
    <property type="entry name" value="SWIM-TYPE DOMAIN-CONTAINING PROTEIN"/>
    <property type="match status" value="1"/>
</dbReference>
<comment type="caution">
    <text evidence="2">The sequence shown here is derived from an EMBL/GenBank/DDBJ whole genome shotgun (WGS) entry which is preliminary data.</text>
</comment>
<protein>
    <recommendedName>
        <fullName evidence="1">ZSWIM1/3 RNaseH-like domain-containing protein</fullName>
    </recommendedName>
</protein>
<evidence type="ECO:0000313" key="3">
    <source>
        <dbReference type="Proteomes" id="UP001146120"/>
    </source>
</evidence>
<feature type="non-terminal residue" evidence="2">
    <location>
        <position position="1"/>
    </location>
</feature>
<dbReference type="PANTHER" id="PTHR31569:SF4">
    <property type="entry name" value="SWIM-TYPE DOMAIN-CONTAINING PROTEIN"/>
    <property type="match status" value="1"/>
</dbReference>
<dbReference type="InterPro" id="IPR052579">
    <property type="entry name" value="Zinc_finger_SWIM"/>
</dbReference>
<reference evidence="2" key="2">
    <citation type="journal article" date="2023" name="Microbiol Resour">
        <title>Decontamination and Annotation of the Draft Genome Sequence of the Oomycete Lagenidium giganteum ARSEF 373.</title>
        <authorList>
            <person name="Morgan W.R."/>
            <person name="Tartar A."/>
        </authorList>
    </citation>
    <scope>NUCLEOTIDE SEQUENCE</scope>
    <source>
        <strain evidence="2">ARSEF 373</strain>
    </source>
</reference>
<evidence type="ECO:0000313" key="2">
    <source>
        <dbReference type="EMBL" id="DAZ95546.1"/>
    </source>
</evidence>
<dbReference type="Proteomes" id="UP001146120">
    <property type="component" value="Unassembled WGS sequence"/>
</dbReference>
<dbReference type="AlphaFoldDB" id="A0AAV2YP22"/>
<accession>A0AAV2YP22</accession>
<reference evidence="2" key="1">
    <citation type="submission" date="2022-11" db="EMBL/GenBank/DDBJ databases">
        <authorList>
            <person name="Morgan W.R."/>
            <person name="Tartar A."/>
        </authorList>
    </citation>
    <scope>NUCLEOTIDE SEQUENCE</scope>
    <source>
        <strain evidence="2">ARSEF 373</strain>
    </source>
</reference>
<dbReference type="Pfam" id="PF21056">
    <property type="entry name" value="ZSWIM1-3_RNaseH-like"/>
    <property type="match status" value="1"/>
</dbReference>
<feature type="domain" description="ZSWIM1/3 RNaseH-like" evidence="1">
    <location>
        <begin position="64"/>
        <end position="150"/>
    </location>
</feature>
<proteinExistence type="predicted"/>
<evidence type="ECO:0000259" key="1">
    <source>
        <dbReference type="Pfam" id="PF21056"/>
    </source>
</evidence>
<organism evidence="2 3">
    <name type="scientific">Lagenidium giganteum</name>
    <dbReference type="NCBI Taxonomy" id="4803"/>
    <lineage>
        <taxon>Eukaryota</taxon>
        <taxon>Sar</taxon>
        <taxon>Stramenopiles</taxon>
        <taxon>Oomycota</taxon>
        <taxon>Peronosporomycetes</taxon>
        <taxon>Pythiales</taxon>
        <taxon>Pythiaceae</taxon>
    </lineage>
</organism>
<dbReference type="EMBL" id="DAKRPA010000200">
    <property type="protein sequence ID" value="DAZ95546.1"/>
    <property type="molecule type" value="Genomic_DNA"/>
</dbReference>
<name>A0AAV2YP22_9STRA</name>